<organism evidence="1 2">
    <name type="scientific">Schaedlerella arabinosiphila</name>
    <dbReference type="NCBI Taxonomy" id="2044587"/>
    <lineage>
        <taxon>Bacteria</taxon>
        <taxon>Bacillati</taxon>
        <taxon>Bacillota</taxon>
        <taxon>Clostridia</taxon>
        <taxon>Lachnospirales</taxon>
        <taxon>Lachnospiraceae</taxon>
        <taxon>Schaedlerella</taxon>
    </lineage>
</organism>
<gene>
    <name evidence="1" type="ORF">EBB54_14130</name>
</gene>
<comment type="caution">
    <text evidence="1">The sequence shown here is derived from an EMBL/GenBank/DDBJ whole genome shotgun (WGS) entry which is preliminary data.</text>
</comment>
<dbReference type="InterPro" id="IPR020022">
    <property type="entry name" value="N-acetyl_sugar_amidoTrfase"/>
</dbReference>
<dbReference type="Proteomes" id="UP000274920">
    <property type="component" value="Unassembled WGS sequence"/>
</dbReference>
<evidence type="ECO:0000313" key="1">
    <source>
        <dbReference type="EMBL" id="RRK32373.1"/>
    </source>
</evidence>
<sequence>MKMRVCKRCVMNDSSDKLITFDGNGYCNYCTNALIKKKHIYFPNGEGQLMIKRMVEEIKKDGKGKKYDCIMGISGGLDSSYLLYLGYKWGLRILAIHVDDGYDTDISKSNIAKLSKATGIDIHNIVPDKDQFNGLIKAYMKAGVPNVAAPQDNILFAFLYSEAKKYRTTYFLSGENFALECILQAGNTHSARDKVNLMDIYHKYGEEGIDKLRFTSNWRILATRFELGIKERKPLNYIDYNRNRAFKELEQFCGFQYYGAKHLENKLTAFIQLVWFTKKFGVDKRTSHLSSMIISDQLTRSEALDVLKQPLYDEKMMNSYFNEIKENLRIDDNEFDQIMNAPVHLHEEFKTDRLYYGVIAMGSRVKKMVRRIHRKSMNKSK</sequence>
<dbReference type="InterPro" id="IPR014729">
    <property type="entry name" value="Rossmann-like_a/b/a_fold"/>
</dbReference>
<protein>
    <submittedName>
        <fullName evidence="1">N-acetyl sugar amidotransferase</fullName>
    </submittedName>
</protein>
<reference evidence="1" key="1">
    <citation type="submission" date="2018-10" db="EMBL/GenBank/DDBJ databases">
        <title>Schaedlerella arabinophila gen. nov. sp. nov., isolated from the mouse intestinal tract and comparative analysis with the genome of the closely related altered Schaedler flora strain ASF502.</title>
        <authorList>
            <person name="Miyake S."/>
            <person name="Soh M."/>
            <person name="Seedorf H."/>
        </authorList>
    </citation>
    <scope>NUCLEOTIDE SEQUENCE [LARGE SCALE GENOMIC DNA]</scope>
    <source>
        <strain evidence="1">DSM 106076</strain>
    </source>
</reference>
<keyword evidence="2" id="KW-1185">Reference proteome</keyword>
<proteinExistence type="predicted"/>
<dbReference type="Gene3D" id="3.40.50.620">
    <property type="entry name" value="HUPs"/>
    <property type="match status" value="1"/>
</dbReference>
<evidence type="ECO:0000313" key="2">
    <source>
        <dbReference type="Proteomes" id="UP000274920"/>
    </source>
</evidence>
<dbReference type="NCBIfam" id="TIGR03573">
    <property type="entry name" value="WbuX"/>
    <property type="match status" value="1"/>
</dbReference>
<keyword evidence="1" id="KW-0808">Transferase</keyword>
<dbReference type="EMBL" id="RHJS01000002">
    <property type="protein sequence ID" value="RRK32373.1"/>
    <property type="molecule type" value="Genomic_DNA"/>
</dbReference>
<dbReference type="AlphaFoldDB" id="A0A426DIB4"/>
<dbReference type="SUPFAM" id="SSF52402">
    <property type="entry name" value="Adenine nucleotide alpha hydrolases-like"/>
    <property type="match status" value="1"/>
</dbReference>
<dbReference type="GO" id="GO:0016740">
    <property type="term" value="F:transferase activity"/>
    <property type="evidence" value="ECO:0007669"/>
    <property type="project" value="UniProtKB-KW"/>
</dbReference>
<accession>A0A426DIB4</accession>
<name>A0A426DIB4_9FIRM</name>